<reference evidence="2 3" key="1">
    <citation type="journal article" date="2016" name="Int. J. Syst. Evol. Microbiol.">
        <title>Panacibacter ginsenosidivorans gen. nov., sp. nov., with ginsenoside converting activity isolated from soil of a ginseng field.</title>
        <authorList>
            <person name="Siddiqi M.Z."/>
            <person name="Muhammad Shafi S."/>
            <person name="Choi K.D."/>
            <person name="Im W.T."/>
        </authorList>
    </citation>
    <scope>NUCLEOTIDE SEQUENCE [LARGE SCALE GENOMIC DNA]</scope>
    <source>
        <strain evidence="2 3">Gsoil1550</strain>
    </source>
</reference>
<dbReference type="KEGG" id="pgin:FRZ67_16160"/>
<keyword evidence="3" id="KW-1185">Reference proteome</keyword>
<gene>
    <name evidence="2" type="ORF">FRZ67_16160</name>
</gene>
<feature type="transmembrane region" description="Helical" evidence="1">
    <location>
        <begin position="331"/>
        <end position="353"/>
    </location>
</feature>
<feature type="transmembrane region" description="Helical" evidence="1">
    <location>
        <begin position="6"/>
        <end position="25"/>
    </location>
</feature>
<evidence type="ECO:0008006" key="4">
    <source>
        <dbReference type="Google" id="ProtNLM"/>
    </source>
</evidence>
<keyword evidence="1" id="KW-0472">Membrane</keyword>
<dbReference type="RefSeq" id="WP_147191114.1">
    <property type="nucleotide sequence ID" value="NZ_CP042435.1"/>
</dbReference>
<feature type="transmembrane region" description="Helical" evidence="1">
    <location>
        <begin position="211"/>
        <end position="244"/>
    </location>
</feature>
<feature type="transmembrane region" description="Helical" evidence="1">
    <location>
        <begin position="32"/>
        <end position="51"/>
    </location>
</feature>
<proteinExistence type="predicted"/>
<protein>
    <recommendedName>
        <fullName evidence="4">Glycosyltransferase RgtA/B/C/D-like domain-containing protein</fullName>
    </recommendedName>
</protein>
<feature type="transmembrane region" description="Helical" evidence="1">
    <location>
        <begin position="251"/>
        <end position="270"/>
    </location>
</feature>
<feature type="transmembrane region" description="Helical" evidence="1">
    <location>
        <begin position="130"/>
        <end position="149"/>
    </location>
</feature>
<dbReference type="Proteomes" id="UP000321533">
    <property type="component" value="Chromosome"/>
</dbReference>
<name>A0A5B8VCN5_9BACT</name>
<feature type="transmembrane region" description="Helical" evidence="1">
    <location>
        <begin position="161"/>
        <end position="181"/>
    </location>
</feature>
<dbReference type="EMBL" id="CP042435">
    <property type="protein sequence ID" value="QEC68763.1"/>
    <property type="molecule type" value="Genomic_DNA"/>
</dbReference>
<evidence type="ECO:0000256" key="1">
    <source>
        <dbReference type="SAM" id="Phobius"/>
    </source>
</evidence>
<feature type="transmembrane region" description="Helical" evidence="1">
    <location>
        <begin position="397"/>
        <end position="418"/>
    </location>
</feature>
<dbReference type="OrthoDB" id="652386at2"/>
<dbReference type="AlphaFoldDB" id="A0A5B8VCN5"/>
<keyword evidence="1" id="KW-1133">Transmembrane helix</keyword>
<evidence type="ECO:0000313" key="3">
    <source>
        <dbReference type="Proteomes" id="UP000321533"/>
    </source>
</evidence>
<keyword evidence="1" id="KW-0812">Transmembrane</keyword>
<evidence type="ECO:0000313" key="2">
    <source>
        <dbReference type="EMBL" id="QEC68763.1"/>
    </source>
</evidence>
<feature type="transmembrane region" description="Helical" evidence="1">
    <location>
        <begin position="365"/>
        <end position="385"/>
    </location>
</feature>
<organism evidence="2 3">
    <name type="scientific">Panacibacter ginsenosidivorans</name>
    <dbReference type="NCBI Taxonomy" id="1813871"/>
    <lineage>
        <taxon>Bacteria</taxon>
        <taxon>Pseudomonadati</taxon>
        <taxon>Bacteroidota</taxon>
        <taxon>Chitinophagia</taxon>
        <taxon>Chitinophagales</taxon>
        <taxon>Chitinophagaceae</taxon>
        <taxon>Panacibacter</taxon>
    </lineage>
</organism>
<accession>A0A5B8VCN5</accession>
<sequence length="419" mass="48097">MQTTLIFIFYLVFFTWILCNTGFIKRTGLNKWWIIGLFALKVFAGIVYGWFYQQPAYFATSDTWHFFELSKGETDWLLHDPLAFFKDIFMYGYERSGNLFVGENSYWNDLKSNVIIKLLAICNVLTLKNYYANIVLFNFLFFFGPVALYRVVKNLFESNRLLLIAGVFLIPSFIFWCSGIHKDGLIFSSAAVIVFHFQQQLTEKKILWPRVAVMLLLFVVLFALRNFMALLLAGSLFAWLMCFLYSQQKKIIIASIVVVSLATFFLSGKISAAVDMPQYVIEKQSEFKQLSGASSIDVPVLENNLWSFVTFLPTAIDIALFRPHVTEIKNISYVPAAAEIILFWIVVAASLVIRTKTKYSDRQSAFIIFCIFFSFSFLLLAGYTITFSGAIVRYKAIVLPFLFVPVIQKLSALMARFVK</sequence>